<proteinExistence type="predicted"/>
<dbReference type="Proteomes" id="UP000273105">
    <property type="component" value="Unassembled WGS sequence"/>
</dbReference>
<protein>
    <recommendedName>
        <fullName evidence="3">Thiol:disulfide interchange protein DsbD N-terminal domain-containing protein</fullName>
    </recommendedName>
</protein>
<organism evidence="1 2">
    <name type="scientific">Acinetobacter cumulans</name>
    <dbReference type="NCBI Taxonomy" id="2136182"/>
    <lineage>
        <taxon>Bacteria</taxon>
        <taxon>Pseudomonadati</taxon>
        <taxon>Pseudomonadota</taxon>
        <taxon>Gammaproteobacteria</taxon>
        <taxon>Moraxellales</taxon>
        <taxon>Moraxellaceae</taxon>
        <taxon>Acinetobacter</taxon>
    </lineage>
</organism>
<reference evidence="1 2" key="1">
    <citation type="submission" date="2018-09" db="EMBL/GenBank/DDBJ databases">
        <title>The draft genome of Acinetobacter sp. strains.</title>
        <authorList>
            <person name="Qin J."/>
            <person name="Feng Y."/>
            <person name="Zong Z."/>
        </authorList>
    </citation>
    <scope>NUCLEOTIDE SEQUENCE [LARGE SCALE GENOMIC DNA]</scope>
    <source>
        <strain evidence="1 2">WCHAc060001</strain>
    </source>
</reference>
<evidence type="ECO:0000313" key="2">
    <source>
        <dbReference type="Proteomes" id="UP000273105"/>
    </source>
</evidence>
<evidence type="ECO:0008006" key="3">
    <source>
        <dbReference type="Google" id="ProtNLM"/>
    </source>
</evidence>
<accession>A0ABX9U6C2</accession>
<gene>
    <name evidence="1" type="ORF">D9K79_08085</name>
</gene>
<name>A0ABX9U6C2_9GAMM</name>
<evidence type="ECO:0000313" key="1">
    <source>
        <dbReference type="EMBL" id="RLL46401.1"/>
    </source>
</evidence>
<keyword evidence="2" id="KW-1185">Reference proteome</keyword>
<dbReference type="EMBL" id="RCHE01000015">
    <property type="protein sequence ID" value="RLL46401.1"/>
    <property type="molecule type" value="Genomic_DNA"/>
</dbReference>
<dbReference type="RefSeq" id="WP_121531999.1">
    <property type="nucleotide sequence ID" value="NZ_RCHE01000015.1"/>
</dbReference>
<comment type="caution">
    <text evidence="1">The sequence shown here is derived from an EMBL/GenBank/DDBJ whole genome shotgun (WGS) entry which is preliminary data.</text>
</comment>
<sequence>MSLLLISGFSNAANIKNDAYLLGLVGQKAVDIEDVSYSYNTPTKIYYFSPTLNTGLELQLNKNTAEVVWLFGRSDKLAENRKAEQTAISFTQKLLGKQAIDLLIKPMKAGKTIPSIKISGVTIKNARCSSSQCMYSVIR</sequence>